<name>A0A0G4KLU0_VERLO</name>
<evidence type="ECO:0000256" key="1">
    <source>
        <dbReference type="SAM" id="MobiDB-lite"/>
    </source>
</evidence>
<evidence type="ECO:0000313" key="2">
    <source>
        <dbReference type="EMBL" id="CRK09779.1"/>
    </source>
</evidence>
<feature type="region of interest" description="Disordered" evidence="1">
    <location>
        <begin position="144"/>
        <end position="194"/>
    </location>
</feature>
<feature type="region of interest" description="Disordered" evidence="1">
    <location>
        <begin position="257"/>
        <end position="277"/>
    </location>
</feature>
<dbReference type="AlphaFoldDB" id="A0A0G4KLU0"/>
<organism evidence="2 3">
    <name type="scientific">Verticillium longisporum</name>
    <name type="common">Verticillium dahliae var. longisporum</name>
    <dbReference type="NCBI Taxonomy" id="100787"/>
    <lineage>
        <taxon>Eukaryota</taxon>
        <taxon>Fungi</taxon>
        <taxon>Dikarya</taxon>
        <taxon>Ascomycota</taxon>
        <taxon>Pezizomycotina</taxon>
        <taxon>Sordariomycetes</taxon>
        <taxon>Hypocreomycetidae</taxon>
        <taxon>Glomerellales</taxon>
        <taxon>Plectosphaerellaceae</taxon>
        <taxon>Verticillium</taxon>
    </lineage>
</organism>
<accession>A0A0G4KLU0</accession>
<sequence>MEVGRSLKMGAGRRDFLRWMRVVCNLPVSGSELGRGVAQEVGEGDGGEGVGVGMVGGVGEDHGGRVSIEDGVRIGVQIGTNGIEQVVEWRVWCGTRSIRGGGVSSPKKQNLARGGSVAVTNLSILAHVRTGERLQFFIEKKSRRTASKKETTTMKEGRGGEMDDAEKGGGSDGEEKDVGTEAKGGRRSRSGRAWNDGELSSLRAQWSEPLGDEPLPRRLDLAVAVALRQRLVADALDLELGGARDGRHVVERTVGEAVRPRRKPAEAPAVEEEGHREGLEVDRRRDALRAVVGQQQRHRAAAEEKRIADVGLVDGRTPKRDAVRGFAVGRLAGCRGQAGGGERAD</sequence>
<keyword evidence="3" id="KW-1185">Reference proteome</keyword>
<gene>
    <name evidence="2" type="ORF">BN1708_002275</name>
</gene>
<reference evidence="3" key="1">
    <citation type="submission" date="2015-05" db="EMBL/GenBank/DDBJ databases">
        <authorList>
            <person name="Fogelqvist Johan"/>
        </authorList>
    </citation>
    <scope>NUCLEOTIDE SEQUENCE [LARGE SCALE GENOMIC DNA]</scope>
</reference>
<evidence type="ECO:0000313" key="3">
    <source>
        <dbReference type="Proteomes" id="UP000044602"/>
    </source>
</evidence>
<feature type="compositionally biased region" description="Basic and acidic residues" evidence="1">
    <location>
        <begin position="147"/>
        <end position="169"/>
    </location>
</feature>
<proteinExistence type="predicted"/>
<protein>
    <submittedName>
        <fullName evidence="2">Uncharacterized protein</fullName>
    </submittedName>
</protein>
<dbReference type="EMBL" id="CVQH01002224">
    <property type="protein sequence ID" value="CRK09779.1"/>
    <property type="molecule type" value="Genomic_DNA"/>
</dbReference>
<dbReference type="Proteomes" id="UP000044602">
    <property type="component" value="Unassembled WGS sequence"/>
</dbReference>